<evidence type="ECO:0000256" key="1">
    <source>
        <dbReference type="SAM" id="MobiDB-lite"/>
    </source>
</evidence>
<organism evidence="2 3">
    <name type="scientific">Tistrella arctica</name>
    <dbReference type="NCBI Taxonomy" id="3133430"/>
    <lineage>
        <taxon>Bacteria</taxon>
        <taxon>Pseudomonadati</taxon>
        <taxon>Pseudomonadota</taxon>
        <taxon>Alphaproteobacteria</taxon>
        <taxon>Geminicoccales</taxon>
        <taxon>Geminicoccaceae</taxon>
        <taxon>Tistrella</taxon>
    </lineage>
</organism>
<accession>A0ABU9YNA4</accession>
<feature type="compositionally biased region" description="Basic and acidic residues" evidence="1">
    <location>
        <begin position="1"/>
        <end position="14"/>
    </location>
</feature>
<gene>
    <name evidence="2" type="ORF">WG926_18370</name>
</gene>
<evidence type="ECO:0000313" key="2">
    <source>
        <dbReference type="EMBL" id="MEN2990283.1"/>
    </source>
</evidence>
<feature type="compositionally biased region" description="Basic and acidic residues" evidence="1">
    <location>
        <begin position="99"/>
        <end position="115"/>
    </location>
</feature>
<feature type="region of interest" description="Disordered" evidence="1">
    <location>
        <begin position="1"/>
        <end position="22"/>
    </location>
</feature>
<dbReference type="Proteomes" id="UP001413721">
    <property type="component" value="Unassembled WGS sequence"/>
</dbReference>
<protein>
    <submittedName>
        <fullName evidence="2">Uncharacterized protein</fullName>
    </submittedName>
</protein>
<comment type="caution">
    <text evidence="2">The sequence shown here is derived from an EMBL/GenBank/DDBJ whole genome shotgun (WGS) entry which is preliminary data.</text>
</comment>
<dbReference type="InterPro" id="IPR006311">
    <property type="entry name" value="TAT_signal"/>
</dbReference>
<reference evidence="2 3" key="1">
    <citation type="submission" date="2024-03" db="EMBL/GenBank/DDBJ databases">
        <title>High-quality draft genome sequencing of Tistrella sp. BH-R2-4.</title>
        <authorList>
            <person name="Dong C."/>
        </authorList>
    </citation>
    <scope>NUCLEOTIDE SEQUENCE [LARGE SCALE GENOMIC DNA]</scope>
    <source>
        <strain evidence="2 3">BH-R2-4</strain>
    </source>
</reference>
<name>A0ABU9YNA4_9PROT</name>
<sequence length="115" mass="12599">MDDPHHPRARDSRATGRYPTRRRRIIVTAAAGTALAAMLGGNPAFADDDHDQPAGRRVIAAIPGLEVSLVIPAASGHPSRLNGHRDRYYGDHDDDDDGDRLSRPFDRFDGNDDDD</sequence>
<keyword evidence="3" id="KW-1185">Reference proteome</keyword>
<feature type="region of interest" description="Disordered" evidence="1">
    <location>
        <begin position="73"/>
        <end position="115"/>
    </location>
</feature>
<dbReference type="RefSeq" id="WP_345935400.1">
    <property type="nucleotide sequence ID" value="NZ_JBBKTV010000011.1"/>
</dbReference>
<evidence type="ECO:0000313" key="3">
    <source>
        <dbReference type="Proteomes" id="UP001413721"/>
    </source>
</evidence>
<proteinExistence type="predicted"/>
<dbReference type="PROSITE" id="PS51318">
    <property type="entry name" value="TAT"/>
    <property type="match status" value="1"/>
</dbReference>
<dbReference type="EMBL" id="JBBKTW010000006">
    <property type="protein sequence ID" value="MEN2990283.1"/>
    <property type="molecule type" value="Genomic_DNA"/>
</dbReference>